<keyword evidence="1" id="KW-0472">Membrane</keyword>
<feature type="transmembrane region" description="Helical" evidence="1">
    <location>
        <begin position="55"/>
        <end position="77"/>
    </location>
</feature>
<accession>A0AA49K246</accession>
<proteinExistence type="predicted"/>
<evidence type="ECO:0000313" key="3">
    <source>
        <dbReference type="EMBL" id="WKW16084.1"/>
    </source>
</evidence>
<gene>
    <name evidence="2" type="ORF">Strain138_002493</name>
    <name evidence="3" type="ORF">Strain318_002493</name>
</gene>
<organism evidence="2">
    <name type="scientific">Pseudogemmatithrix spongiicola</name>
    <dbReference type="NCBI Taxonomy" id="3062599"/>
    <lineage>
        <taxon>Bacteria</taxon>
        <taxon>Pseudomonadati</taxon>
        <taxon>Gemmatimonadota</taxon>
        <taxon>Gemmatimonadia</taxon>
        <taxon>Gemmatimonadales</taxon>
        <taxon>Gemmatimonadaceae</taxon>
        <taxon>Pseudogemmatithrix</taxon>
    </lineage>
</organism>
<sequence length="86" mass="9125">MSFTTGLNIVIILCAAGVFVQSFRIEPESRGKLRLLSLGFLLMGVSDFLKPVSEALALGVEAAGLLIFLWVGVRALIAPQPAKPQG</sequence>
<dbReference type="RefSeq" id="WP_367886038.1">
    <property type="nucleotide sequence ID" value="NZ_CP130612.1"/>
</dbReference>
<reference evidence="2" key="1">
    <citation type="submission" date="2023-07" db="EMBL/GenBank/DDBJ databases">
        <authorList>
            <person name="Haufschild T."/>
            <person name="Kallscheuer N."/>
            <person name="Hammer J."/>
            <person name="Kohn T."/>
            <person name="Kabuu M."/>
            <person name="Jogler M."/>
            <person name="Wohfarth N."/>
            <person name="Heuer A."/>
            <person name="Rohde M."/>
            <person name="van Teeseling M.C.F."/>
            <person name="Jogler C."/>
        </authorList>
    </citation>
    <scope>NUCLEOTIDE SEQUENCE</scope>
    <source>
        <strain evidence="2">Strain 138</strain>
        <strain evidence="3">Strain 318</strain>
    </source>
</reference>
<feature type="transmembrane region" description="Helical" evidence="1">
    <location>
        <begin position="6"/>
        <end position="25"/>
    </location>
</feature>
<keyword evidence="1" id="KW-0812">Transmembrane</keyword>
<dbReference type="EMBL" id="CP130613">
    <property type="protein sequence ID" value="WKW16084.1"/>
    <property type="molecule type" value="Genomic_DNA"/>
</dbReference>
<evidence type="ECO:0000313" key="4">
    <source>
        <dbReference type="Proteomes" id="UP001229955"/>
    </source>
</evidence>
<dbReference type="EMBL" id="CP130612">
    <property type="protein sequence ID" value="WKW13177.1"/>
    <property type="molecule type" value="Genomic_DNA"/>
</dbReference>
<evidence type="ECO:0000313" key="2">
    <source>
        <dbReference type="EMBL" id="WKW13177.1"/>
    </source>
</evidence>
<keyword evidence="4" id="KW-1185">Reference proteome</keyword>
<name>A0AA49JW70_9BACT</name>
<evidence type="ECO:0000256" key="1">
    <source>
        <dbReference type="SAM" id="Phobius"/>
    </source>
</evidence>
<protein>
    <submittedName>
        <fullName evidence="2">Uncharacterized protein</fullName>
    </submittedName>
</protein>
<dbReference type="AlphaFoldDB" id="A0AA49JW70"/>
<dbReference type="KEGG" id="pspc:Strain318_002493"/>
<keyword evidence="1" id="KW-1133">Transmembrane helix</keyword>
<accession>A0AA49JW70</accession>
<dbReference type="Proteomes" id="UP001229955">
    <property type="component" value="Chromosome"/>
</dbReference>